<dbReference type="Proteomes" id="UP000265520">
    <property type="component" value="Unassembled WGS sequence"/>
</dbReference>
<organism evidence="1 2">
    <name type="scientific">Trifolium medium</name>
    <dbReference type="NCBI Taxonomy" id="97028"/>
    <lineage>
        <taxon>Eukaryota</taxon>
        <taxon>Viridiplantae</taxon>
        <taxon>Streptophyta</taxon>
        <taxon>Embryophyta</taxon>
        <taxon>Tracheophyta</taxon>
        <taxon>Spermatophyta</taxon>
        <taxon>Magnoliopsida</taxon>
        <taxon>eudicotyledons</taxon>
        <taxon>Gunneridae</taxon>
        <taxon>Pentapetalae</taxon>
        <taxon>rosids</taxon>
        <taxon>fabids</taxon>
        <taxon>Fabales</taxon>
        <taxon>Fabaceae</taxon>
        <taxon>Papilionoideae</taxon>
        <taxon>50 kb inversion clade</taxon>
        <taxon>NPAAA clade</taxon>
        <taxon>Hologalegina</taxon>
        <taxon>IRL clade</taxon>
        <taxon>Trifolieae</taxon>
        <taxon>Trifolium</taxon>
    </lineage>
</organism>
<name>A0A392UMU0_9FABA</name>
<dbReference type="EMBL" id="LXQA010830901">
    <property type="protein sequence ID" value="MCI73075.1"/>
    <property type="molecule type" value="Genomic_DNA"/>
</dbReference>
<keyword evidence="2" id="KW-1185">Reference proteome</keyword>
<proteinExistence type="predicted"/>
<reference evidence="1 2" key="1">
    <citation type="journal article" date="2018" name="Front. Plant Sci.">
        <title>Red Clover (Trifolium pratense) and Zigzag Clover (T. medium) - A Picture of Genomic Similarities and Differences.</title>
        <authorList>
            <person name="Dluhosova J."/>
            <person name="Istvanek J."/>
            <person name="Nedelnik J."/>
            <person name="Repkova J."/>
        </authorList>
    </citation>
    <scope>NUCLEOTIDE SEQUENCE [LARGE SCALE GENOMIC DNA]</scope>
    <source>
        <strain evidence="2">cv. 10/8</strain>
        <tissue evidence="1">Leaf</tissue>
    </source>
</reference>
<sequence>MNKHSRSQIQGEEIEAEVVDILPTEVVAEEELTKNSLNVSSVTNLDIIKVSALIGK</sequence>
<evidence type="ECO:0000313" key="1">
    <source>
        <dbReference type="EMBL" id="MCI73075.1"/>
    </source>
</evidence>
<feature type="non-terminal residue" evidence="1">
    <location>
        <position position="56"/>
    </location>
</feature>
<evidence type="ECO:0000313" key="2">
    <source>
        <dbReference type="Proteomes" id="UP000265520"/>
    </source>
</evidence>
<protein>
    <submittedName>
        <fullName evidence="1">Uncharacterized protein</fullName>
    </submittedName>
</protein>
<accession>A0A392UMU0</accession>
<comment type="caution">
    <text evidence="1">The sequence shown here is derived from an EMBL/GenBank/DDBJ whole genome shotgun (WGS) entry which is preliminary data.</text>
</comment>
<dbReference type="AlphaFoldDB" id="A0A392UMU0"/>